<dbReference type="EMBL" id="BONE01000063">
    <property type="protein sequence ID" value="GIF76527.1"/>
    <property type="molecule type" value="Genomic_DNA"/>
</dbReference>
<evidence type="ECO:0000313" key="2">
    <source>
        <dbReference type="Proteomes" id="UP000604117"/>
    </source>
</evidence>
<proteinExistence type="predicted"/>
<sequence length="184" mass="19582">MAGPAALTWHLADSGTAAQTRRLRDAVAAVDGWLHAWPSFLRVTVTRAVEIHVRTAPEPATAWEADRAIVTLPEAMLAGDTAALRMALLEASLAVVETAAQRGRAADRPRSAPTEARDGDDIESLAAELEALQPTEVLVFGRVDGPDQFDDLDAYVMDRVESDDEAVADTAGGPATATWLVELI</sequence>
<keyword evidence="2" id="KW-1185">Reference proteome</keyword>
<evidence type="ECO:0000313" key="1">
    <source>
        <dbReference type="EMBL" id="GIF76527.1"/>
    </source>
</evidence>
<protein>
    <submittedName>
        <fullName evidence="1">Uncharacterized protein</fullName>
    </submittedName>
</protein>
<name>A0ABQ4CZ17_9ACTN</name>
<dbReference type="RefSeq" id="WP_203717399.1">
    <property type="nucleotide sequence ID" value="NZ_BONE01000063.1"/>
</dbReference>
<comment type="caution">
    <text evidence="1">The sequence shown here is derived from an EMBL/GenBank/DDBJ whole genome shotgun (WGS) entry which is preliminary data.</text>
</comment>
<gene>
    <name evidence="1" type="ORF">Asi02nite_60450</name>
</gene>
<accession>A0ABQ4CZ17</accession>
<dbReference type="Proteomes" id="UP000604117">
    <property type="component" value="Unassembled WGS sequence"/>
</dbReference>
<reference evidence="1 2" key="1">
    <citation type="submission" date="2021-01" db="EMBL/GenBank/DDBJ databases">
        <title>Whole genome shotgun sequence of Asanoa siamensis NBRC 107932.</title>
        <authorList>
            <person name="Komaki H."/>
            <person name="Tamura T."/>
        </authorList>
    </citation>
    <scope>NUCLEOTIDE SEQUENCE [LARGE SCALE GENOMIC DNA]</scope>
    <source>
        <strain evidence="1 2">NBRC 107932</strain>
    </source>
</reference>
<organism evidence="1 2">
    <name type="scientific">Asanoa siamensis</name>
    <dbReference type="NCBI Taxonomy" id="926357"/>
    <lineage>
        <taxon>Bacteria</taxon>
        <taxon>Bacillati</taxon>
        <taxon>Actinomycetota</taxon>
        <taxon>Actinomycetes</taxon>
        <taxon>Micromonosporales</taxon>
        <taxon>Micromonosporaceae</taxon>
        <taxon>Asanoa</taxon>
    </lineage>
</organism>